<dbReference type="AlphaFoldDB" id="A0A543B2Q5"/>
<accession>A0A543B2Q5</accession>
<dbReference type="RefSeq" id="WP_170183436.1">
    <property type="nucleotide sequence ID" value="NZ_VFOW01000001.1"/>
</dbReference>
<gene>
    <name evidence="1" type="ORF">FB566_4687</name>
</gene>
<sequence length="121" mass="13294">MPVAMPDLANFSLHKIIYDVDFDDVPVPGLCAAFYRCPDGDRILSVGIYMSDGVELFRAWGYVDEAHCSYHAVSCADGSLDGPHIGCPDVEVLTEDETVVGIAVSTRDREYFIPLPRGVLR</sequence>
<evidence type="ECO:0000313" key="1">
    <source>
        <dbReference type="EMBL" id="TQL79086.1"/>
    </source>
</evidence>
<organism evidence="1 2">
    <name type="scientific">Stackebrandtia endophytica</name>
    <dbReference type="NCBI Taxonomy" id="1496996"/>
    <lineage>
        <taxon>Bacteria</taxon>
        <taxon>Bacillati</taxon>
        <taxon>Actinomycetota</taxon>
        <taxon>Actinomycetes</taxon>
        <taxon>Glycomycetales</taxon>
        <taxon>Glycomycetaceae</taxon>
        <taxon>Stackebrandtia</taxon>
    </lineage>
</organism>
<evidence type="ECO:0000313" key="2">
    <source>
        <dbReference type="Proteomes" id="UP000317043"/>
    </source>
</evidence>
<dbReference type="EMBL" id="VFOW01000001">
    <property type="protein sequence ID" value="TQL79086.1"/>
    <property type="molecule type" value="Genomic_DNA"/>
</dbReference>
<dbReference type="InParanoid" id="A0A543B2Q5"/>
<reference evidence="1 2" key="1">
    <citation type="submission" date="2019-06" db="EMBL/GenBank/DDBJ databases">
        <title>Sequencing the genomes of 1000 actinobacteria strains.</title>
        <authorList>
            <person name="Klenk H.-P."/>
        </authorList>
    </citation>
    <scope>NUCLEOTIDE SEQUENCE [LARGE SCALE GENOMIC DNA]</scope>
    <source>
        <strain evidence="1 2">DSM 45928</strain>
    </source>
</reference>
<dbReference type="Proteomes" id="UP000317043">
    <property type="component" value="Unassembled WGS sequence"/>
</dbReference>
<protein>
    <submittedName>
        <fullName evidence="1">Uncharacterized protein</fullName>
    </submittedName>
</protein>
<proteinExistence type="predicted"/>
<keyword evidence="2" id="KW-1185">Reference proteome</keyword>
<name>A0A543B2Q5_9ACTN</name>
<comment type="caution">
    <text evidence="1">The sequence shown here is derived from an EMBL/GenBank/DDBJ whole genome shotgun (WGS) entry which is preliminary data.</text>
</comment>